<proteinExistence type="predicted"/>
<keyword evidence="2" id="KW-1185">Reference proteome</keyword>
<name>A0ABU3B8U6_9GAMM</name>
<reference evidence="1 2" key="1">
    <citation type="submission" date="2023-09" db="EMBL/GenBank/DDBJ databases">
        <authorList>
            <person name="Rey-Velasco X."/>
        </authorList>
    </citation>
    <scope>NUCLEOTIDE SEQUENCE [LARGE SCALE GENOMIC DNA]</scope>
    <source>
        <strain evidence="1 2">P385</strain>
    </source>
</reference>
<evidence type="ECO:0000313" key="2">
    <source>
        <dbReference type="Proteomes" id="UP001259982"/>
    </source>
</evidence>
<protein>
    <submittedName>
        <fullName evidence="1">Uncharacterized protein</fullName>
    </submittedName>
</protein>
<gene>
    <name evidence="1" type="ORF">RM531_08395</name>
</gene>
<accession>A0ABU3B8U6</accession>
<dbReference type="Proteomes" id="UP001259982">
    <property type="component" value="Unassembled WGS sequence"/>
</dbReference>
<sequence>MADAPPNTNSVAIPVLRFDWPEAAADGRVFPGNGVCVLCEGRSIRLLVVSDASSPGMVEGVLVEPQAATEDGKQVTRGARVQVPSSAIVEIVRQVNLATDRKLIQDGVSRLVFEWDIQPDGSVALRDYAQQRVDRGKMGFGDWMAAQIRLIEAVTVLQQYNPDLMGGVEEGWVGRAKSGRL</sequence>
<organism evidence="1 2">
    <name type="scientific">Spectribacter acetivorans</name>
    <dbReference type="NCBI Taxonomy" id="3075603"/>
    <lineage>
        <taxon>Bacteria</taxon>
        <taxon>Pseudomonadati</taxon>
        <taxon>Pseudomonadota</taxon>
        <taxon>Gammaproteobacteria</taxon>
        <taxon>Salinisphaerales</taxon>
        <taxon>Salinisphaeraceae</taxon>
        <taxon>Spectribacter</taxon>
    </lineage>
</organism>
<dbReference type="RefSeq" id="WP_311658616.1">
    <property type="nucleotide sequence ID" value="NZ_JAVRHY010000006.1"/>
</dbReference>
<dbReference type="EMBL" id="JAVRHY010000006">
    <property type="protein sequence ID" value="MDT0618495.1"/>
    <property type="molecule type" value="Genomic_DNA"/>
</dbReference>
<evidence type="ECO:0000313" key="1">
    <source>
        <dbReference type="EMBL" id="MDT0618495.1"/>
    </source>
</evidence>
<comment type="caution">
    <text evidence="1">The sequence shown here is derived from an EMBL/GenBank/DDBJ whole genome shotgun (WGS) entry which is preliminary data.</text>
</comment>